<accession>A0A7L9RT30</accession>
<feature type="region of interest" description="Disordered" evidence="1">
    <location>
        <begin position="135"/>
        <end position="158"/>
    </location>
</feature>
<organism evidence="2 3">
    <name type="scientific">Candidatus Bodocaedibacter vickermanii</name>
    <dbReference type="NCBI Taxonomy" id="2741701"/>
    <lineage>
        <taxon>Bacteria</taxon>
        <taxon>Pseudomonadati</taxon>
        <taxon>Pseudomonadota</taxon>
        <taxon>Alphaproteobacteria</taxon>
        <taxon>Holosporales</taxon>
        <taxon>Candidatus Paracaedibacteraceae</taxon>
        <taxon>Candidatus Bodocaedibacter</taxon>
    </lineage>
</organism>
<dbReference type="KEGG" id="pbal:CPBP_00290"/>
<evidence type="ECO:0000313" key="2">
    <source>
        <dbReference type="EMBL" id="QOL19528.1"/>
    </source>
</evidence>
<keyword evidence="3" id="KW-1185">Reference proteome</keyword>
<reference evidence="2 3" key="1">
    <citation type="submission" date="2020-06" db="EMBL/GenBank/DDBJ databases">
        <title>The endosymbiont of the kinetoplastid Bodo saltans is a Paracaedibacter-like alpha-proteobacterium possessing a putative toxin-antitoxin system.</title>
        <authorList>
            <person name="Midha S."/>
            <person name="Rigden D.J."/>
            <person name="Siozios S."/>
            <person name="Hurst G.D.D."/>
            <person name="Jackson A.P."/>
        </authorList>
    </citation>
    <scope>NUCLEOTIDE SEQUENCE [LARGE SCALE GENOMIC DNA]</scope>
    <source>
        <strain evidence="2">Lake Konstanz</strain>
    </source>
</reference>
<evidence type="ECO:0000313" key="3">
    <source>
        <dbReference type="Proteomes" id="UP000594001"/>
    </source>
</evidence>
<dbReference type="EMBL" id="CP054719">
    <property type="protein sequence ID" value="QOL19528.1"/>
    <property type="molecule type" value="Genomic_DNA"/>
</dbReference>
<dbReference type="AlphaFoldDB" id="A0A7L9RT30"/>
<proteinExistence type="predicted"/>
<sequence length="158" mass="17473">MSVSNVLKLLSVMFVVGISGVQGSLIHSHLIESNMQFLTVRISEVNVTLYEYYEPLPVATIPLNMIIGGRLTQSEIMQKLDEGAILVVNKNESNHYALYFKRSKSENTGFHLGTYDTSRASARMVSRGSAGCCDGGVPIPRGHRGQPRTPDWNPYTNK</sequence>
<dbReference type="Proteomes" id="UP000594001">
    <property type="component" value="Chromosome"/>
</dbReference>
<protein>
    <submittedName>
        <fullName evidence="2">Uncharacterized protein</fullName>
    </submittedName>
</protein>
<name>A0A7L9RT30_9PROT</name>
<dbReference type="RefSeq" id="WP_350332280.1">
    <property type="nucleotide sequence ID" value="NZ_CP054719.1"/>
</dbReference>
<evidence type="ECO:0000256" key="1">
    <source>
        <dbReference type="SAM" id="MobiDB-lite"/>
    </source>
</evidence>
<gene>
    <name evidence="2" type="ORF">CPBP_00290</name>
</gene>